<feature type="non-terminal residue" evidence="2">
    <location>
        <position position="181"/>
    </location>
</feature>
<evidence type="ECO:0000313" key="2">
    <source>
        <dbReference type="EMBL" id="MBI3014014.1"/>
    </source>
</evidence>
<feature type="region of interest" description="Disordered" evidence="1">
    <location>
        <begin position="29"/>
        <end position="76"/>
    </location>
</feature>
<comment type="caution">
    <text evidence="2">The sequence shown here is derived from an EMBL/GenBank/DDBJ whole genome shotgun (WGS) entry which is preliminary data.</text>
</comment>
<feature type="compositionally biased region" description="Basic and acidic residues" evidence="1">
    <location>
        <begin position="50"/>
        <end position="59"/>
    </location>
</feature>
<name>A0A932GN65_UNCTE</name>
<protein>
    <submittedName>
        <fullName evidence="2">Uncharacterized protein</fullName>
    </submittedName>
</protein>
<gene>
    <name evidence="2" type="ORF">HYY65_02880</name>
</gene>
<dbReference type="EMBL" id="JACPSX010000048">
    <property type="protein sequence ID" value="MBI3014014.1"/>
    <property type="molecule type" value="Genomic_DNA"/>
</dbReference>
<reference evidence="2" key="1">
    <citation type="submission" date="2020-07" db="EMBL/GenBank/DDBJ databases">
        <title>Huge and variable diversity of episymbiotic CPR bacteria and DPANN archaea in groundwater ecosystems.</title>
        <authorList>
            <person name="He C.Y."/>
            <person name="Keren R."/>
            <person name="Whittaker M."/>
            <person name="Farag I.F."/>
            <person name="Doudna J."/>
            <person name="Cate J.H.D."/>
            <person name="Banfield J.F."/>
        </authorList>
    </citation>
    <scope>NUCLEOTIDE SEQUENCE</scope>
    <source>
        <strain evidence="2">NC_groundwater_717_Ag_S-0.2um_59_8</strain>
    </source>
</reference>
<evidence type="ECO:0000313" key="3">
    <source>
        <dbReference type="Proteomes" id="UP000741360"/>
    </source>
</evidence>
<organism evidence="2 3">
    <name type="scientific">Tectimicrobiota bacterium</name>
    <dbReference type="NCBI Taxonomy" id="2528274"/>
    <lineage>
        <taxon>Bacteria</taxon>
        <taxon>Pseudomonadati</taxon>
        <taxon>Nitrospinota/Tectimicrobiota group</taxon>
        <taxon>Candidatus Tectimicrobiota</taxon>
    </lineage>
</organism>
<sequence length="181" mass="20244">MDKTTLDELRHLAGIASRSLAEMIRKAHDLQKHGDHDQSTHGNRGGMSRAEGDPGRVDRTSGAGGFLTPPGHPERTMHVQTDLTRKPENRGFVSLSHAANEATWLHPTVRDEAKRILQEWEKDKKPLTDPEVKDWTHQVLGYFRNMRIPESGSRNVSDLVVDPSVDSTESADRHAGVAYIR</sequence>
<proteinExistence type="predicted"/>
<dbReference type="AlphaFoldDB" id="A0A932GN65"/>
<accession>A0A932GN65</accession>
<dbReference type="Proteomes" id="UP000741360">
    <property type="component" value="Unassembled WGS sequence"/>
</dbReference>
<feature type="compositionally biased region" description="Basic and acidic residues" evidence="1">
    <location>
        <begin position="29"/>
        <end position="39"/>
    </location>
</feature>
<evidence type="ECO:0000256" key="1">
    <source>
        <dbReference type="SAM" id="MobiDB-lite"/>
    </source>
</evidence>